<gene>
    <name evidence="1" type="ORF">BON30_18980</name>
</gene>
<dbReference type="Proteomes" id="UP000182229">
    <property type="component" value="Unassembled WGS sequence"/>
</dbReference>
<dbReference type="EMBL" id="MPIN01000004">
    <property type="protein sequence ID" value="OJH39785.1"/>
    <property type="molecule type" value="Genomic_DNA"/>
</dbReference>
<proteinExistence type="predicted"/>
<dbReference type="RefSeq" id="WP_071899942.1">
    <property type="nucleotide sequence ID" value="NZ_MPIN01000004.1"/>
</dbReference>
<name>A0A1L9BC15_9BACT</name>
<dbReference type="AlphaFoldDB" id="A0A1L9BC15"/>
<sequence length="806" mass="89425">MSVPIRDVLVVHPNAGRRAALASALPWHRVVTVESKLEAADQMATAAPSLIIAPPDDARLFLRQVAHAAPNALRVFVCSKSDPVGLAELMRSAAEGHVFSVLDEGLSGPELGRTLSHLLQHYGSANLAVPSASYTVHFLMDERPYVARCLQIGNFGASLLLSGDHTPSMFPPNAALEVLRIERAGHLVFQTPWAHVQRAQQVQDPFGTQLQLDLSWATATYPPPPVPGVTMEEPAEVAATLRKALRREAVMWLQRANDSSVQLCLESPAMKAVEGGGVLEGHSSGLLEALIGDELDLFFEMGGQSYSGVCVLLARSPRGEMTVGMPRSLVIRNWRSLPRFKPVPGQRFLLSFAAPVTGQLTTRPVEDLSVGGLSFTFDASNEIIPAGSRIDASLLLPDGHSAECQLEVRSIQALAADAREGSNLRPFRAGARLSGLTQNVRDIILQAFMAARCQYIAEGADVPFDKLWQLMEEARYRFHPDYPFSAGPPPAVLGDTHHKVYSTGDLGRSLVYSSDKGLQGQIAALRIHSRTWLVQHLAVRPGVRRNEQVSYELSNLAVELGEVQQDIEFVRYSWRKDNRWPSRRIGWLARALETPGLSFLRHFAYMRLPLSAEPPTLGRTLPRVRDGVRTDFVWIELYLRDRGDLVRVLSEDLLTDEVDLRALRERYKAHGLHRNRRVFVVDGEFGPLAVALCEESTPGLNLLEKTNAFWLLVPRRDHPRARDAVLALVQRCVEHARERGRPSAIGLVDEEDIELLSEAGFENLGRFSEWIFHRSMIRRVCELWRSVFERLSGAPAPDWSGEESGE</sequence>
<comment type="caution">
    <text evidence="1">The sequence shown here is derived from an EMBL/GenBank/DDBJ whole genome shotgun (WGS) entry which is preliminary data.</text>
</comment>
<keyword evidence="2" id="KW-1185">Reference proteome</keyword>
<reference evidence="2" key="1">
    <citation type="submission" date="2016-11" db="EMBL/GenBank/DDBJ databases">
        <authorList>
            <person name="Shukria A."/>
            <person name="Stevens D.C."/>
        </authorList>
    </citation>
    <scope>NUCLEOTIDE SEQUENCE [LARGE SCALE GENOMIC DNA]</scope>
    <source>
        <strain evidence="2">Cbfe23</strain>
    </source>
</reference>
<organism evidence="1 2">
    <name type="scientific">Cystobacter ferrugineus</name>
    <dbReference type="NCBI Taxonomy" id="83449"/>
    <lineage>
        <taxon>Bacteria</taxon>
        <taxon>Pseudomonadati</taxon>
        <taxon>Myxococcota</taxon>
        <taxon>Myxococcia</taxon>
        <taxon>Myxococcales</taxon>
        <taxon>Cystobacterineae</taxon>
        <taxon>Archangiaceae</taxon>
        <taxon>Cystobacter</taxon>
    </lineage>
</organism>
<dbReference type="OrthoDB" id="5477621at2"/>
<reference evidence="1 2" key="2">
    <citation type="submission" date="2016-12" db="EMBL/GenBank/DDBJ databases">
        <title>Draft Genome Sequence of Cystobacter ferrugineus Strain Cbfe23.</title>
        <authorList>
            <person name="Akbar S."/>
            <person name="Dowd S.E."/>
            <person name="Stevens D.C."/>
        </authorList>
    </citation>
    <scope>NUCLEOTIDE SEQUENCE [LARGE SCALE GENOMIC DNA]</scope>
    <source>
        <strain evidence="1 2">Cbfe23</strain>
    </source>
</reference>
<dbReference type="STRING" id="83449.BON30_18980"/>
<protein>
    <recommendedName>
        <fullName evidence="3">PilZ domain-containing protein</fullName>
    </recommendedName>
</protein>
<evidence type="ECO:0000313" key="2">
    <source>
        <dbReference type="Proteomes" id="UP000182229"/>
    </source>
</evidence>
<evidence type="ECO:0000313" key="1">
    <source>
        <dbReference type="EMBL" id="OJH39785.1"/>
    </source>
</evidence>
<accession>A0A1L9BC15</accession>
<evidence type="ECO:0008006" key="3">
    <source>
        <dbReference type="Google" id="ProtNLM"/>
    </source>
</evidence>